<comment type="caution">
    <text evidence="1">The sequence shown here is derived from an EMBL/GenBank/DDBJ whole genome shotgun (WGS) entry which is preliminary data.</text>
</comment>
<dbReference type="AlphaFoldDB" id="X6N9P7"/>
<evidence type="ECO:0000313" key="1">
    <source>
        <dbReference type="EMBL" id="ETO22643.1"/>
    </source>
</evidence>
<evidence type="ECO:0000313" key="2">
    <source>
        <dbReference type="Proteomes" id="UP000023152"/>
    </source>
</evidence>
<dbReference type="EMBL" id="ASPP01010580">
    <property type="protein sequence ID" value="ETO22643.1"/>
    <property type="molecule type" value="Genomic_DNA"/>
</dbReference>
<gene>
    <name evidence="1" type="ORF">RFI_14549</name>
</gene>
<accession>X6N9P7</accession>
<organism evidence="1 2">
    <name type="scientific">Reticulomyxa filosa</name>
    <dbReference type="NCBI Taxonomy" id="46433"/>
    <lineage>
        <taxon>Eukaryota</taxon>
        <taxon>Sar</taxon>
        <taxon>Rhizaria</taxon>
        <taxon>Retaria</taxon>
        <taxon>Foraminifera</taxon>
        <taxon>Monothalamids</taxon>
        <taxon>Reticulomyxidae</taxon>
        <taxon>Reticulomyxa</taxon>
    </lineage>
</organism>
<reference evidence="1 2" key="1">
    <citation type="journal article" date="2013" name="Curr. Biol.">
        <title>The Genome of the Foraminiferan Reticulomyxa filosa.</title>
        <authorList>
            <person name="Glockner G."/>
            <person name="Hulsmann N."/>
            <person name="Schleicher M."/>
            <person name="Noegel A.A."/>
            <person name="Eichinger L."/>
            <person name="Gallinger C."/>
            <person name="Pawlowski J."/>
            <person name="Sierra R."/>
            <person name="Euteneuer U."/>
            <person name="Pillet L."/>
            <person name="Moustafa A."/>
            <person name="Platzer M."/>
            <person name="Groth M."/>
            <person name="Szafranski K."/>
            <person name="Schliwa M."/>
        </authorList>
    </citation>
    <scope>NUCLEOTIDE SEQUENCE [LARGE SCALE GENOMIC DNA]</scope>
</reference>
<keyword evidence="2" id="KW-1185">Reference proteome</keyword>
<sequence>MKSNVVDLVKLGQWLENELFQDKSKKAIELWKLADIHRKDCLDWNEVNTLIEHCVCDYVESKHHIDCRDMVVVDVERAIEQIIFHIIPYFCELHHITEANTPIVHLPQFTFQDFCKLGLWLQDVFFFFLFTLLII</sequence>
<proteinExistence type="predicted"/>
<protein>
    <submittedName>
        <fullName evidence="1">Uncharacterized protein</fullName>
    </submittedName>
</protein>
<dbReference type="Proteomes" id="UP000023152">
    <property type="component" value="Unassembled WGS sequence"/>
</dbReference>
<name>X6N9P7_RETFI</name>